<evidence type="ECO:0008006" key="5">
    <source>
        <dbReference type="Google" id="ProtNLM"/>
    </source>
</evidence>
<dbReference type="AlphaFoldDB" id="A0A9P7E877"/>
<dbReference type="GeneID" id="64630078"/>
<evidence type="ECO:0000256" key="1">
    <source>
        <dbReference type="SAM" id="MobiDB-lite"/>
    </source>
</evidence>
<feature type="region of interest" description="Disordered" evidence="1">
    <location>
        <begin position="107"/>
        <end position="130"/>
    </location>
</feature>
<reference evidence="3" key="1">
    <citation type="journal article" date="2020" name="New Phytol.">
        <title>Comparative genomics reveals dynamic genome evolution in host specialist ectomycorrhizal fungi.</title>
        <authorList>
            <person name="Lofgren L.A."/>
            <person name="Nguyen N.H."/>
            <person name="Vilgalys R."/>
            <person name="Ruytinx J."/>
            <person name="Liao H.L."/>
            <person name="Branco S."/>
            <person name="Kuo A."/>
            <person name="LaButti K."/>
            <person name="Lipzen A."/>
            <person name="Andreopoulos W."/>
            <person name="Pangilinan J."/>
            <person name="Riley R."/>
            <person name="Hundley H."/>
            <person name="Na H."/>
            <person name="Barry K."/>
            <person name="Grigoriev I.V."/>
            <person name="Stajich J.E."/>
            <person name="Kennedy P.G."/>
        </authorList>
    </citation>
    <scope>NUCLEOTIDE SEQUENCE</scope>
    <source>
        <strain evidence="3">MN1</strain>
    </source>
</reference>
<proteinExistence type="predicted"/>
<evidence type="ECO:0000256" key="2">
    <source>
        <dbReference type="SAM" id="SignalP"/>
    </source>
</evidence>
<protein>
    <recommendedName>
        <fullName evidence="5">Secreted protein</fullName>
    </recommendedName>
</protein>
<evidence type="ECO:0000313" key="3">
    <source>
        <dbReference type="EMBL" id="KAG1814019.1"/>
    </source>
</evidence>
<name>A0A9P7E877_9AGAM</name>
<gene>
    <name evidence="3" type="ORF">BJ212DRAFT_1365156</name>
</gene>
<dbReference type="EMBL" id="JABBWG010000022">
    <property type="protein sequence ID" value="KAG1814019.1"/>
    <property type="molecule type" value="Genomic_DNA"/>
</dbReference>
<dbReference type="RefSeq" id="XP_041191655.1">
    <property type="nucleotide sequence ID" value="XM_041336061.1"/>
</dbReference>
<feature type="chain" id="PRO_5040229780" description="Secreted protein" evidence="2">
    <location>
        <begin position="28"/>
        <end position="130"/>
    </location>
</feature>
<comment type="caution">
    <text evidence="3">The sequence shown here is derived from an EMBL/GenBank/DDBJ whole genome shotgun (WGS) entry which is preliminary data.</text>
</comment>
<organism evidence="3 4">
    <name type="scientific">Suillus subaureus</name>
    <dbReference type="NCBI Taxonomy" id="48587"/>
    <lineage>
        <taxon>Eukaryota</taxon>
        <taxon>Fungi</taxon>
        <taxon>Dikarya</taxon>
        <taxon>Basidiomycota</taxon>
        <taxon>Agaricomycotina</taxon>
        <taxon>Agaricomycetes</taxon>
        <taxon>Agaricomycetidae</taxon>
        <taxon>Boletales</taxon>
        <taxon>Suillineae</taxon>
        <taxon>Suillaceae</taxon>
        <taxon>Suillus</taxon>
    </lineage>
</organism>
<keyword evidence="4" id="KW-1185">Reference proteome</keyword>
<feature type="signal peptide" evidence="2">
    <location>
        <begin position="1"/>
        <end position="27"/>
    </location>
</feature>
<keyword evidence="2" id="KW-0732">Signal</keyword>
<dbReference type="Proteomes" id="UP000807769">
    <property type="component" value="Unassembled WGS sequence"/>
</dbReference>
<accession>A0A9P7E877</accession>
<evidence type="ECO:0000313" key="4">
    <source>
        <dbReference type="Proteomes" id="UP000807769"/>
    </source>
</evidence>
<sequence>MRFVPMGLVIPWMYVSFTFLPFSSLDGSLTVTCYIAPTSSTSKNTMRILDSYRHYPPTNPLPSILPHHSNPAYIDHEPGSPFIHIMHRILLMLSTFLSRRVNRLADAPGDDDSSIYGEDYLSPPPSPNPG</sequence>